<evidence type="ECO:0000256" key="10">
    <source>
        <dbReference type="SAM" id="MobiDB-lite"/>
    </source>
</evidence>
<dbReference type="Proteomes" id="UP000518266">
    <property type="component" value="Unassembled WGS sequence"/>
</dbReference>
<dbReference type="OrthoDB" id="5947521at2759"/>
<evidence type="ECO:0000256" key="5">
    <source>
        <dbReference type="ARBA" id="ARBA00061881"/>
    </source>
</evidence>
<dbReference type="PANTHER" id="PTHR11711">
    <property type="entry name" value="ADP RIBOSYLATION FACTOR-RELATED"/>
    <property type="match status" value="1"/>
</dbReference>
<feature type="binding site" evidence="8">
    <location>
        <begin position="273"/>
        <end position="280"/>
    </location>
    <ligand>
        <name>GTP</name>
        <dbReference type="ChEBI" id="CHEBI:37565"/>
    </ligand>
</feature>
<keyword evidence="2 8" id="KW-0547">Nucleotide-binding</keyword>
<evidence type="ECO:0000256" key="9">
    <source>
        <dbReference type="PIRSR" id="PIRSR606689-2"/>
    </source>
</evidence>
<dbReference type="SUPFAM" id="SSF52540">
    <property type="entry name" value="P-loop containing nucleoside triphosphate hydrolases"/>
    <property type="match status" value="1"/>
</dbReference>
<dbReference type="GO" id="GO:0005525">
    <property type="term" value="F:GTP binding"/>
    <property type="evidence" value="ECO:0007669"/>
    <property type="project" value="UniProtKB-KW"/>
</dbReference>
<dbReference type="GO" id="GO:0046872">
    <property type="term" value="F:metal ion binding"/>
    <property type="evidence" value="ECO:0007669"/>
    <property type="project" value="UniProtKB-KW"/>
</dbReference>
<keyword evidence="9" id="KW-0479">Metal-binding</keyword>
<dbReference type="SMART" id="SM00177">
    <property type="entry name" value="ARF"/>
    <property type="match status" value="1"/>
</dbReference>
<dbReference type="GO" id="GO:0003924">
    <property type="term" value="F:GTPase activity"/>
    <property type="evidence" value="ECO:0007669"/>
    <property type="project" value="InterPro"/>
</dbReference>
<dbReference type="SMART" id="SM00173">
    <property type="entry name" value="RAS"/>
    <property type="match status" value="1"/>
</dbReference>
<dbReference type="InterPro" id="IPR005225">
    <property type="entry name" value="Small_GTP-bd"/>
</dbReference>
<dbReference type="FunFam" id="3.40.50.300:FF:000412">
    <property type="entry name" value="ADP-ribosylation factor 1"/>
    <property type="match status" value="1"/>
</dbReference>
<feature type="binding site" evidence="9">
    <location>
        <position position="297"/>
    </location>
    <ligand>
        <name>Mg(2+)</name>
        <dbReference type="ChEBI" id="CHEBI:18420"/>
    </ligand>
</feature>
<evidence type="ECO:0000256" key="3">
    <source>
        <dbReference type="ARBA" id="ARBA00023134"/>
    </source>
</evidence>
<accession>A0A7J5XRA9</accession>
<feature type="binding site" evidence="9">
    <location>
        <position position="280"/>
    </location>
    <ligand>
        <name>Mg(2+)</name>
        <dbReference type="ChEBI" id="CHEBI:18420"/>
    </ligand>
</feature>
<dbReference type="NCBIfam" id="TIGR00231">
    <property type="entry name" value="small_GTP"/>
    <property type="match status" value="1"/>
</dbReference>
<keyword evidence="9" id="KW-0460">Magnesium</keyword>
<sequence>MMETSLKPLSLSRRTKGSCNCYSRGLTAVAVNVTGYNGRRFSDTELRGRGSRGAPEGGSSWFNRAGGVSSFTGVVCTQLRFPVAFAPVLLHPMSKVCLEEKTEFSATQHLSYARSKWFQLPETESHSDVWSIKPPDFSLKLYRSLSVPQKEERKTHSNPAVPPSSKAQRKTGTFLPRVLHEGFRREESPKFLTSYRPPDSLESELMFVKTGKYLCGPYKNPKPHNFRPTDSSVISVGFTLGHRTDREGCVRFRGRIFCRCGRHTRLFHIAILGLDSAGKTTVLYRLQFNEFVNTVPTKVLMRRRSVMFHFWDVGGQEKLRPLWKSYTRCTDGIIFVVDSVDAERMEEAKTELHKIAKTSENQGVPLLVVANKQDLRHSLGLAEIEKLLALKELGPATPWHLQPTCAIIGDGLREGLDRLYDMILKRRKVQRQQRKKR</sequence>
<dbReference type="SMART" id="SM00178">
    <property type="entry name" value="SAR"/>
    <property type="match status" value="1"/>
</dbReference>
<dbReference type="SMART" id="SM00175">
    <property type="entry name" value="RAB"/>
    <property type="match status" value="1"/>
</dbReference>
<evidence type="ECO:0000313" key="12">
    <source>
        <dbReference type="Proteomes" id="UP000518266"/>
    </source>
</evidence>
<comment type="subunit">
    <text evidence="5">Interacts with ARL14EP.</text>
</comment>
<dbReference type="GO" id="GO:0030010">
    <property type="term" value="P:establishment of cell polarity"/>
    <property type="evidence" value="ECO:0007669"/>
    <property type="project" value="UniProtKB-ARBA"/>
</dbReference>
<feature type="binding site" evidence="8">
    <location>
        <begin position="371"/>
        <end position="374"/>
    </location>
    <ligand>
        <name>GTP</name>
        <dbReference type="ChEBI" id="CHEBI:37565"/>
    </ligand>
</feature>
<dbReference type="InterPro" id="IPR027417">
    <property type="entry name" value="P-loop_NTPase"/>
</dbReference>
<feature type="region of interest" description="Disordered" evidence="10">
    <location>
        <begin position="148"/>
        <end position="171"/>
    </location>
</feature>
<dbReference type="InterPro" id="IPR024156">
    <property type="entry name" value="Small_GTPase_ARF"/>
</dbReference>
<dbReference type="Pfam" id="PF00025">
    <property type="entry name" value="Arf"/>
    <property type="match status" value="1"/>
</dbReference>
<proteinExistence type="inferred from homology"/>
<dbReference type="PRINTS" id="PR00328">
    <property type="entry name" value="SAR1GTPBP"/>
</dbReference>
<gene>
    <name evidence="11" type="ORF">F7725_018327</name>
</gene>
<comment type="similarity">
    <text evidence="1">Belongs to the small GTPase superfamily. Arf family.</text>
</comment>
<dbReference type="InterPro" id="IPR006689">
    <property type="entry name" value="Small_GTPase_ARF/SAR"/>
</dbReference>
<evidence type="ECO:0000256" key="1">
    <source>
        <dbReference type="ARBA" id="ARBA00010290"/>
    </source>
</evidence>
<dbReference type="CDD" id="cd04152">
    <property type="entry name" value="Arl4_Arl7"/>
    <property type="match status" value="1"/>
</dbReference>
<feature type="binding site" evidence="8">
    <location>
        <position position="315"/>
    </location>
    <ligand>
        <name>GTP</name>
        <dbReference type="ChEBI" id="CHEBI:37565"/>
    </ligand>
</feature>
<protein>
    <recommendedName>
        <fullName evidence="6">ADP-ribosylation factor-like protein 14</fullName>
    </recommendedName>
    <alternativeName>
        <fullName evidence="7">ADP-ribosylation factor 7</fullName>
    </alternativeName>
</protein>
<dbReference type="PROSITE" id="PS51417">
    <property type="entry name" value="ARF"/>
    <property type="match status" value="1"/>
</dbReference>
<dbReference type="PROSITE" id="PS51419">
    <property type="entry name" value="RAB"/>
    <property type="match status" value="1"/>
</dbReference>
<evidence type="ECO:0000256" key="4">
    <source>
        <dbReference type="ARBA" id="ARBA00054077"/>
    </source>
</evidence>
<evidence type="ECO:0000256" key="7">
    <source>
        <dbReference type="ARBA" id="ARBA00077764"/>
    </source>
</evidence>
<keyword evidence="3 8" id="KW-0342">GTP-binding</keyword>
<evidence type="ECO:0000256" key="6">
    <source>
        <dbReference type="ARBA" id="ARBA00072405"/>
    </source>
</evidence>
<comment type="function">
    <text evidence="4">GTPase that recruits MYO1E to MHC class II-containing vesicles via the effector protein ARL14EP and hence controls the movement of these vesicles along the actin cytoskeleton in dendritic cells.</text>
</comment>
<name>A0A7J5XRA9_DISMA</name>
<reference evidence="11 12" key="1">
    <citation type="submission" date="2020-03" db="EMBL/GenBank/DDBJ databases">
        <title>Dissostichus mawsoni Genome sequencing and assembly.</title>
        <authorList>
            <person name="Park H."/>
        </authorList>
    </citation>
    <scope>NUCLEOTIDE SEQUENCE [LARGE SCALE GENOMIC DNA]</scope>
    <source>
        <strain evidence="11">DM0001</strain>
        <tissue evidence="11">Muscle</tissue>
    </source>
</reference>
<dbReference type="AlphaFoldDB" id="A0A7J5XRA9"/>
<evidence type="ECO:0000256" key="2">
    <source>
        <dbReference type="ARBA" id="ARBA00022741"/>
    </source>
</evidence>
<dbReference type="EMBL" id="JAAKFY010000021">
    <property type="protein sequence ID" value="KAF3839610.1"/>
    <property type="molecule type" value="Genomic_DNA"/>
</dbReference>
<keyword evidence="12" id="KW-1185">Reference proteome</keyword>
<comment type="caution">
    <text evidence="11">The sequence shown here is derived from an EMBL/GenBank/DDBJ whole genome shotgun (WGS) entry which is preliminary data.</text>
</comment>
<evidence type="ECO:0000313" key="11">
    <source>
        <dbReference type="EMBL" id="KAF3839610.1"/>
    </source>
</evidence>
<evidence type="ECO:0000256" key="8">
    <source>
        <dbReference type="PIRSR" id="PIRSR606689-1"/>
    </source>
</evidence>
<dbReference type="Gene3D" id="3.40.50.300">
    <property type="entry name" value="P-loop containing nucleotide triphosphate hydrolases"/>
    <property type="match status" value="1"/>
</dbReference>
<organism evidence="11 12">
    <name type="scientific">Dissostichus mawsoni</name>
    <name type="common">Antarctic cod</name>
    <dbReference type="NCBI Taxonomy" id="36200"/>
    <lineage>
        <taxon>Eukaryota</taxon>
        <taxon>Metazoa</taxon>
        <taxon>Chordata</taxon>
        <taxon>Craniata</taxon>
        <taxon>Vertebrata</taxon>
        <taxon>Euteleostomi</taxon>
        <taxon>Actinopterygii</taxon>
        <taxon>Neopterygii</taxon>
        <taxon>Teleostei</taxon>
        <taxon>Neoteleostei</taxon>
        <taxon>Acanthomorphata</taxon>
        <taxon>Eupercaria</taxon>
        <taxon>Perciformes</taxon>
        <taxon>Notothenioidei</taxon>
        <taxon>Nototheniidae</taxon>
        <taxon>Dissostichus</taxon>
    </lineage>
</organism>